<accession>W4LMC8</accession>
<dbReference type="EMBL" id="AZHW01000546">
    <property type="protein sequence ID" value="ETW98516.1"/>
    <property type="molecule type" value="Genomic_DNA"/>
</dbReference>
<dbReference type="Gene3D" id="3.40.50.1820">
    <property type="entry name" value="alpha/beta hydrolase"/>
    <property type="match status" value="1"/>
</dbReference>
<dbReference type="InterPro" id="IPR052897">
    <property type="entry name" value="Sec-Metab_Biosynth_Hydrolase"/>
</dbReference>
<dbReference type="SUPFAM" id="SSF53474">
    <property type="entry name" value="alpha/beta-Hydrolases"/>
    <property type="match status" value="1"/>
</dbReference>
<sequence length="231" mass="25429">MSEQTYVLVHGAYQGGWIWKPVAARLRAAGHTVYAPSLDGCGDRHHTVRPGITLATHGQEIAHLLFYEDLQDVILVGTSAGGMVICKAAELARDRIQRLVFVDALALKTGESVPQIVNRSSPYETNDVTTGPTKADAEGRLFADLDPDTRVWALARYTPHPIAALEAPVELETFWDQSWTASVVYCHHSVNPPEPHQRRTAADLKASWHELDAGHYPMLSHPEELTAILLA</sequence>
<protein>
    <recommendedName>
        <fullName evidence="1">AB hydrolase-1 domain-containing protein</fullName>
    </recommendedName>
</protein>
<dbReference type="Proteomes" id="UP000019141">
    <property type="component" value="Unassembled WGS sequence"/>
</dbReference>
<dbReference type="InterPro" id="IPR000073">
    <property type="entry name" value="AB_hydrolase_1"/>
</dbReference>
<proteinExistence type="predicted"/>
<evidence type="ECO:0000313" key="2">
    <source>
        <dbReference type="EMBL" id="ETW98516.1"/>
    </source>
</evidence>
<dbReference type="Pfam" id="PF12697">
    <property type="entry name" value="Abhydrolase_6"/>
    <property type="match status" value="1"/>
</dbReference>
<gene>
    <name evidence="2" type="ORF">ETSY1_18435</name>
</gene>
<dbReference type="HOGENOM" id="CLU_046066_3_2_7"/>
<name>W4LMC8_ENTF1</name>
<dbReference type="AlphaFoldDB" id="W4LMC8"/>
<organism evidence="2 3">
    <name type="scientific">Entotheonella factor</name>
    <dbReference type="NCBI Taxonomy" id="1429438"/>
    <lineage>
        <taxon>Bacteria</taxon>
        <taxon>Pseudomonadati</taxon>
        <taxon>Nitrospinota/Tectimicrobiota group</taxon>
        <taxon>Candidatus Tectimicrobiota</taxon>
        <taxon>Candidatus Entotheonellia</taxon>
        <taxon>Candidatus Entotheonellales</taxon>
        <taxon>Candidatus Entotheonellaceae</taxon>
        <taxon>Candidatus Entotheonella</taxon>
    </lineage>
</organism>
<comment type="caution">
    <text evidence="2">The sequence shown here is derived from an EMBL/GenBank/DDBJ whole genome shotgun (WGS) entry which is preliminary data.</text>
</comment>
<dbReference type="InterPro" id="IPR029058">
    <property type="entry name" value="AB_hydrolase_fold"/>
</dbReference>
<reference evidence="2 3" key="1">
    <citation type="journal article" date="2014" name="Nature">
        <title>An environmental bacterial taxon with a large and distinct metabolic repertoire.</title>
        <authorList>
            <person name="Wilson M.C."/>
            <person name="Mori T."/>
            <person name="Ruckert C."/>
            <person name="Uria A.R."/>
            <person name="Helf M.J."/>
            <person name="Takada K."/>
            <person name="Gernert C."/>
            <person name="Steffens U.A."/>
            <person name="Heycke N."/>
            <person name="Schmitt S."/>
            <person name="Rinke C."/>
            <person name="Helfrich E.J."/>
            <person name="Brachmann A.O."/>
            <person name="Gurgui C."/>
            <person name="Wakimoto T."/>
            <person name="Kracht M."/>
            <person name="Crusemann M."/>
            <person name="Hentschel U."/>
            <person name="Abe I."/>
            <person name="Matsunaga S."/>
            <person name="Kalinowski J."/>
            <person name="Takeyama H."/>
            <person name="Piel J."/>
        </authorList>
    </citation>
    <scope>NUCLEOTIDE SEQUENCE [LARGE SCALE GENOMIC DNA]</scope>
    <source>
        <strain evidence="3">TSY1</strain>
    </source>
</reference>
<evidence type="ECO:0000313" key="3">
    <source>
        <dbReference type="Proteomes" id="UP000019141"/>
    </source>
</evidence>
<evidence type="ECO:0000259" key="1">
    <source>
        <dbReference type="Pfam" id="PF12697"/>
    </source>
</evidence>
<feature type="domain" description="AB hydrolase-1" evidence="1">
    <location>
        <begin position="7"/>
        <end position="226"/>
    </location>
</feature>
<dbReference type="PANTHER" id="PTHR37017:SF11">
    <property type="entry name" value="ESTERASE_LIPASE_THIOESTERASE DOMAIN-CONTAINING PROTEIN"/>
    <property type="match status" value="1"/>
</dbReference>
<dbReference type="PANTHER" id="PTHR37017">
    <property type="entry name" value="AB HYDROLASE-1 DOMAIN-CONTAINING PROTEIN-RELATED"/>
    <property type="match status" value="1"/>
</dbReference>
<keyword evidence="3" id="KW-1185">Reference proteome</keyword>